<dbReference type="Pfam" id="PF02469">
    <property type="entry name" value="Fasciclin"/>
    <property type="match status" value="1"/>
</dbReference>
<dbReference type="PANTHER" id="PTHR24038">
    <property type="entry name" value="STABILIN"/>
    <property type="match status" value="1"/>
</dbReference>
<evidence type="ECO:0008006" key="10">
    <source>
        <dbReference type="Google" id="ProtNLM"/>
    </source>
</evidence>
<feature type="disulfide bond" evidence="5">
    <location>
        <begin position="170"/>
        <end position="187"/>
    </location>
</feature>
<dbReference type="PROSITE" id="PS01186">
    <property type="entry name" value="EGF_2"/>
    <property type="match status" value="1"/>
</dbReference>
<evidence type="ECO:0000259" key="6">
    <source>
        <dbReference type="PROSITE" id="PS50026"/>
    </source>
</evidence>
<dbReference type="InterPro" id="IPR000742">
    <property type="entry name" value="EGF"/>
</dbReference>
<organism evidence="8 9">
    <name type="scientific">Periophthalmus magnuspinnatus</name>
    <dbReference type="NCBI Taxonomy" id="409849"/>
    <lineage>
        <taxon>Eukaryota</taxon>
        <taxon>Metazoa</taxon>
        <taxon>Chordata</taxon>
        <taxon>Craniata</taxon>
        <taxon>Vertebrata</taxon>
        <taxon>Euteleostomi</taxon>
        <taxon>Actinopterygii</taxon>
        <taxon>Neopterygii</taxon>
        <taxon>Teleostei</taxon>
        <taxon>Neoteleostei</taxon>
        <taxon>Acanthomorphata</taxon>
        <taxon>Gobiaria</taxon>
        <taxon>Gobiiformes</taxon>
        <taxon>Gobioidei</taxon>
        <taxon>Gobiidae</taxon>
        <taxon>Oxudercinae</taxon>
        <taxon>Periophthalmus</taxon>
    </lineage>
</organism>
<reference evidence="8" key="2">
    <citation type="submission" date="2025-09" db="UniProtKB">
        <authorList>
            <consortium name="Ensembl"/>
        </authorList>
    </citation>
    <scope>IDENTIFICATION</scope>
</reference>
<evidence type="ECO:0000256" key="2">
    <source>
        <dbReference type="ARBA" id="ARBA00023136"/>
    </source>
</evidence>
<dbReference type="InterPro" id="IPR000782">
    <property type="entry name" value="FAS1_domain"/>
</dbReference>
<sequence>MILYITFQDSQNTFHCIIHYTICDSKLFFKSQLPSGRRMEVRLLFTHMHTSHSQTSWLKCLAEGHNDKFYERSLGFCRYQVTVGGRQLELSGCRTVCGRRYFRSKCCPQFWGIPCIACPSWSGKTCNYRGSCSDGQMGNGTCICDDKFSGFACNECKNPNAYGVDCDKECDCEHGICNKGPEGDGQCFCQPPYTGKRCDQLSSGCRSCPPFSYCRGDGDSALCDCLPGHRRTNEGKCLIVCTARDCDRNAECLSQGSKITCTCKTDYEGNGRVCVPKNPCNQNNGGCPLNSTVCVFSRANKVSPGLDLFRNPHIDLILYIFKYFWIQGKHASFRHTEVTLLCECSAEQIGDGWRCYGNLMEQLLELDRTGDHQGNLTATITLFGQLHPVIKIQCHKYLHVIGENIHLEQFFWQNCGASLPLGGPGPLTVFVPTNQAIDAARDGSILYMLNSVITAFPDLINRIFFLLQLTSDELAVLPQIRTMANQFIRVSGQLVLGDKSIHLVSTNFMASNGIIHMIDRLLVPPTIVPIMPHRCDIVENKVTVGPCVRCSYLFETSCPVGSMEMVPSCIILYFLLYLKRAIKLVCVF</sequence>
<dbReference type="Proteomes" id="UP000261520">
    <property type="component" value="Unplaced"/>
</dbReference>
<reference evidence="8" key="1">
    <citation type="submission" date="2025-08" db="UniProtKB">
        <authorList>
            <consortium name="Ensembl"/>
        </authorList>
    </citation>
    <scope>IDENTIFICATION</scope>
</reference>
<protein>
    <recommendedName>
        <fullName evidence="10">Stabilin 1</fullName>
    </recommendedName>
</protein>
<dbReference type="InterPro" id="IPR056806">
    <property type="entry name" value="EGF_STAB1-2"/>
</dbReference>
<keyword evidence="3 5" id="KW-1015">Disulfide bond</keyword>
<feature type="domain" description="FAS1" evidence="7">
    <location>
        <begin position="394"/>
        <end position="522"/>
    </location>
</feature>
<dbReference type="PROSITE" id="PS50213">
    <property type="entry name" value="FAS1"/>
    <property type="match status" value="1"/>
</dbReference>
<evidence type="ECO:0000259" key="7">
    <source>
        <dbReference type="PROSITE" id="PS50213"/>
    </source>
</evidence>
<evidence type="ECO:0000313" key="9">
    <source>
        <dbReference type="Proteomes" id="UP000261520"/>
    </source>
</evidence>
<comment type="caution">
    <text evidence="5">Lacks conserved residue(s) required for the propagation of feature annotation.</text>
</comment>
<dbReference type="PANTHER" id="PTHR24038:SF8">
    <property type="entry name" value="STABILIN-1"/>
    <property type="match status" value="1"/>
</dbReference>
<evidence type="ECO:0000313" key="8">
    <source>
        <dbReference type="Ensembl" id="ENSPMGP00000008499.1"/>
    </source>
</evidence>
<dbReference type="AlphaFoldDB" id="A0A3B3ZVP4"/>
<evidence type="ECO:0000256" key="1">
    <source>
        <dbReference type="ARBA" id="ARBA00004370"/>
    </source>
</evidence>
<feature type="domain" description="EGF-like" evidence="6">
    <location>
        <begin position="162"/>
        <end position="199"/>
    </location>
</feature>
<dbReference type="Ensembl" id="ENSPMGT00000009042.1">
    <property type="protein sequence ID" value="ENSPMGP00000008499.1"/>
    <property type="gene ID" value="ENSPMGG00000007035.1"/>
</dbReference>
<dbReference type="SMART" id="SM00181">
    <property type="entry name" value="EGF"/>
    <property type="match status" value="3"/>
</dbReference>
<feature type="disulfide bond" evidence="5">
    <location>
        <begin position="189"/>
        <end position="198"/>
    </location>
</feature>
<dbReference type="PROSITE" id="PS50026">
    <property type="entry name" value="EGF_3"/>
    <property type="match status" value="1"/>
</dbReference>
<dbReference type="Gene3D" id="2.10.25.10">
    <property type="entry name" value="Laminin"/>
    <property type="match status" value="1"/>
</dbReference>
<accession>A0A3B3ZVP4</accession>
<evidence type="ECO:0000256" key="3">
    <source>
        <dbReference type="ARBA" id="ARBA00023157"/>
    </source>
</evidence>
<keyword evidence="2" id="KW-0472">Membrane</keyword>
<dbReference type="Pfam" id="PF24887">
    <property type="entry name" value="EGF_STAB1-2"/>
    <property type="match status" value="1"/>
</dbReference>
<dbReference type="GO" id="GO:0016020">
    <property type="term" value="C:membrane"/>
    <property type="evidence" value="ECO:0007669"/>
    <property type="project" value="UniProtKB-SubCell"/>
</dbReference>
<evidence type="ECO:0000256" key="4">
    <source>
        <dbReference type="ARBA" id="ARBA00023180"/>
    </source>
</evidence>
<name>A0A3B3ZVP4_9GOBI</name>
<comment type="subcellular location">
    <subcellularLocation>
        <location evidence="1">Membrane</location>
    </subcellularLocation>
</comment>
<dbReference type="SMART" id="SM00554">
    <property type="entry name" value="FAS1"/>
    <property type="match status" value="1"/>
</dbReference>
<dbReference type="STRING" id="409849.ENSPMGP00000008499"/>
<dbReference type="PROSITE" id="PS00022">
    <property type="entry name" value="EGF_1"/>
    <property type="match status" value="2"/>
</dbReference>
<dbReference type="InterPro" id="IPR036378">
    <property type="entry name" value="FAS1_dom_sf"/>
</dbReference>
<keyword evidence="9" id="KW-1185">Reference proteome</keyword>
<evidence type="ECO:0000256" key="5">
    <source>
        <dbReference type="PROSITE-ProRule" id="PRU00076"/>
    </source>
</evidence>
<dbReference type="Gene3D" id="2.30.180.10">
    <property type="entry name" value="FAS1 domain"/>
    <property type="match status" value="1"/>
</dbReference>
<keyword evidence="4" id="KW-0325">Glycoprotein</keyword>
<proteinExistence type="predicted"/>
<dbReference type="SUPFAM" id="SSF82153">
    <property type="entry name" value="FAS1 domain"/>
    <property type="match status" value="1"/>
</dbReference>
<keyword evidence="5" id="KW-0245">EGF-like domain</keyword>